<sequence length="59" mass="6791">MRFHHALIRFAHTLSKSGQIRLRRQHIPLARGGNYEIGRKITLYIQGNGDCLSVEDMTL</sequence>
<protein>
    <submittedName>
        <fullName evidence="1">Uncharacterized protein</fullName>
    </submittedName>
</protein>
<organism evidence="1 2">
    <name type="scientific">Bremerella volcania</name>
    <dbReference type="NCBI Taxonomy" id="2527984"/>
    <lineage>
        <taxon>Bacteria</taxon>
        <taxon>Pseudomonadati</taxon>
        <taxon>Planctomycetota</taxon>
        <taxon>Planctomycetia</taxon>
        <taxon>Pirellulales</taxon>
        <taxon>Pirellulaceae</taxon>
        <taxon>Bremerella</taxon>
    </lineage>
</organism>
<dbReference type="AlphaFoldDB" id="A0A518C4L0"/>
<evidence type="ECO:0000313" key="2">
    <source>
        <dbReference type="Proteomes" id="UP000318626"/>
    </source>
</evidence>
<proteinExistence type="predicted"/>
<name>A0A518C4L0_9BACT</name>
<accession>A0A518C4L0</accession>
<gene>
    <name evidence="1" type="ORF">Pan97_11680</name>
</gene>
<reference evidence="2" key="1">
    <citation type="submission" date="2019-02" db="EMBL/GenBank/DDBJ databases">
        <title>Deep-cultivation of Planctomycetes and their phenomic and genomic characterization uncovers novel biology.</title>
        <authorList>
            <person name="Wiegand S."/>
            <person name="Jogler M."/>
            <person name="Boedeker C."/>
            <person name="Pinto D."/>
            <person name="Vollmers J."/>
            <person name="Rivas-Marin E."/>
            <person name="Kohn T."/>
            <person name="Peeters S.H."/>
            <person name="Heuer A."/>
            <person name="Rast P."/>
            <person name="Oberbeckmann S."/>
            <person name="Bunk B."/>
            <person name="Jeske O."/>
            <person name="Meyerdierks A."/>
            <person name="Storesund J.E."/>
            <person name="Kallscheuer N."/>
            <person name="Luecker S."/>
            <person name="Lage O.M."/>
            <person name="Pohl T."/>
            <person name="Merkel B.J."/>
            <person name="Hornburger P."/>
            <person name="Mueller R.-W."/>
            <person name="Bruemmer F."/>
            <person name="Labrenz M."/>
            <person name="Spormann A.M."/>
            <person name="Op den Camp H."/>
            <person name="Overmann J."/>
            <person name="Amann R."/>
            <person name="Jetten M.S.M."/>
            <person name="Mascher T."/>
            <person name="Medema M.H."/>
            <person name="Devos D.P."/>
            <person name="Kaster A.-K."/>
            <person name="Ovreas L."/>
            <person name="Rohde M."/>
            <person name="Galperin M.Y."/>
            <person name="Jogler C."/>
        </authorList>
    </citation>
    <scope>NUCLEOTIDE SEQUENCE [LARGE SCALE GENOMIC DNA]</scope>
    <source>
        <strain evidence="2">Pan97</strain>
    </source>
</reference>
<keyword evidence="2" id="KW-1185">Reference proteome</keyword>
<dbReference type="EMBL" id="CP036289">
    <property type="protein sequence ID" value="QDU74163.1"/>
    <property type="molecule type" value="Genomic_DNA"/>
</dbReference>
<dbReference type="KEGG" id="bvo:Pan97_11680"/>
<evidence type="ECO:0000313" key="1">
    <source>
        <dbReference type="EMBL" id="QDU74163.1"/>
    </source>
</evidence>
<dbReference type="Proteomes" id="UP000318626">
    <property type="component" value="Chromosome"/>
</dbReference>